<organism evidence="1 2">
    <name type="scientific">Plakobranchus ocellatus</name>
    <dbReference type="NCBI Taxonomy" id="259542"/>
    <lineage>
        <taxon>Eukaryota</taxon>
        <taxon>Metazoa</taxon>
        <taxon>Spiralia</taxon>
        <taxon>Lophotrochozoa</taxon>
        <taxon>Mollusca</taxon>
        <taxon>Gastropoda</taxon>
        <taxon>Heterobranchia</taxon>
        <taxon>Euthyneura</taxon>
        <taxon>Panpulmonata</taxon>
        <taxon>Sacoglossa</taxon>
        <taxon>Placobranchoidea</taxon>
        <taxon>Plakobranchidae</taxon>
        <taxon>Plakobranchus</taxon>
    </lineage>
</organism>
<reference evidence="1 2" key="1">
    <citation type="journal article" date="2021" name="Elife">
        <title>Chloroplast acquisition without the gene transfer in kleptoplastic sea slugs, Plakobranchus ocellatus.</title>
        <authorList>
            <person name="Maeda T."/>
            <person name="Takahashi S."/>
            <person name="Yoshida T."/>
            <person name="Shimamura S."/>
            <person name="Takaki Y."/>
            <person name="Nagai Y."/>
            <person name="Toyoda A."/>
            <person name="Suzuki Y."/>
            <person name="Arimoto A."/>
            <person name="Ishii H."/>
            <person name="Satoh N."/>
            <person name="Nishiyama T."/>
            <person name="Hasebe M."/>
            <person name="Maruyama T."/>
            <person name="Minagawa J."/>
            <person name="Obokata J."/>
            <person name="Shigenobu S."/>
        </authorList>
    </citation>
    <scope>NUCLEOTIDE SEQUENCE [LARGE SCALE GENOMIC DNA]</scope>
</reference>
<evidence type="ECO:0000313" key="2">
    <source>
        <dbReference type="Proteomes" id="UP000735302"/>
    </source>
</evidence>
<keyword evidence="2" id="KW-1185">Reference proteome</keyword>
<name>A0AAV4DND1_9GAST</name>
<proteinExistence type="predicted"/>
<sequence length="125" mass="14290">MKFFHCTSIRYFCFVKYHGILDFAAVLRSCYICSQFHTKFEEAVWNSPVLCASSEATQNCQRSVTVTGGKMVCSISDPRHAWLCELSSLVSIPDFPDFWSSSHQHNLQGDEGQREKDLEKCVVKQ</sequence>
<evidence type="ECO:0000313" key="1">
    <source>
        <dbReference type="EMBL" id="GFO45425.1"/>
    </source>
</evidence>
<dbReference type="Proteomes" id="UP000735302">
    <property type="component" value="Unassembled WGS sequence"/>
</dbReference>
<gene>
    <name evidence="1" type="ORF">PoB_007193000</name>
</gene>
<dbReference type="EMBL" id="BLXT01008059">
    <property type="protein sequence ID" value="GFO45425.1"/>
    <property type="molecule type" value="Genomic_DNA"/>
</dbReference>
<protein>
    <submittedName>
        <fullName evidence="1">Uncharacterized protein</fullName>
    </submittedName>
</protein>
<accession>A0AAV4DND1</accession>
<comment type="caution">
    <text evidence="1">The sequence shown here is derived from an EMBL/GenBank/DDBJ whole genome shotgun (WGS) entry which is preliminary data.</text>
</comment>
<dbReference type="AlphaFoldDB" id="A0AAV4DND1"/>